<sequence length="287" mass="32372">MEMIYSTPLGPWAIVINTHQGVVFALLITMKRLMTFLLVKETNPNCACPFSRHFFKSKKQIPRDGGGGEGILLQFEEFIWFRSGIMGAKEISLKLLVHRERTQILYAESEQDFVDVLFSFLTMPIGTIIRLTAEQAKIGCMSTLYESMKDLNVKYLQSEECKNMLLHPKNAAEDHCRDLVVNIDDRGPTEYYLCDGSIPFSTDVKHLISTNLSDKLCRCGVKVSPVCTRTSLELLKRFGINDASVLEERNVNLGSEEALSLLKASLTSQTVLSDVFLKKPKRSSLYS</sequence>
<gene>
    <name evidence="1" type="ORF">MRB53_035238</name>
</gene>
<proteinExistence type="predicted"/>
<accession>A0ACC2K410</accession>
<dbReference type="Proteomes" id="UP001234297">
    <property type="component" value="Chromosome 12"/>
</dbReference>
<protein>
    <submittedName>
        <fullName evidence="1">Uncharacterized protein</fullName>
    </submittedName>
</protein>
<reference evidence="1 2" key="1">
    <citation type="journal article" date="2022" name="Hortic Res">
        <title>A haplotype resolved chromosomal level avocado genome allows analysis of novel avocado genes.</title>
        <authorList>
            <person name="Nath O."/>
            <person name="Fletcher S.J."/>
            <person name="Hayward A."/>
            <person name="Shaw L.M."/>
            <person name="Masouleh A.K."/>
            <person name="Furtado A."/>
            <person name="Henry R.J."/>
            <person name="Mitter N."/>
        </authorList>
    </citation>
    <scope>NUCLEOTIDE SEQUENCE [LARGE SCALE GENOMIC DNA]</scope>
    <source>
        <strain evidence="2">cv. Hass</strain>
    </source>
</reference>
<organism evidence="1 2">
    <name type="scientific">Persea americana</name>
    <name type="common">Avocado</name>
    <dbReference type="NCBI Taxonomy" id="3435"/>
    <lineage>
        <taxon>Eukaryota</taxon>
        <taxon>Viridiplantae</taxon>
        <taxon>Streptophyta</taxon>
        <taxon>Embryophyta</taxon>
        <taxon>Tracheophyta</taxon>
        <taxon>Spermatophyta</taxon>
        <taxon>Magnoliopsida</taxon>
        <taxon>Magnoliidae</taxon>
        <taxon>Laurales</taxon>
        <taxon>Lauraceae</taxon>
        <taxon>Persea</taxon>
    </lineage>
</organism>
<name>A0ACC2K410_PERAE</name>
<evidence type="ECO:0000313" key="1">
    <source>
        <dbReference type="EMBL" id="KAJ8615866.1"/>
    </source>
</evidence>
<dbReference type="EMBL" id="CM056820">
    <property type="protein sequence ID" value="KAJ8615866.1"/>
    <property type="molecule type" value="Genomic_DNA"/>
</dbReference>
<keyword evidence="2" id="KW-1185">Reference proteome</keyword>
<comment type="caution">
    <text evidence="1">The sequence shown here is derived from an EMBL/GenBank/DDBJ whole genome shotgun (WGS) entry which is preliminary data.</text>
</comment>
<evidence type="ECO:0000313" key="2">
    <source>
        <dbReference type="Proteomes" id="UP001234297"/>
    </source>
</evidence>